<keyword evidence="3" id="KW-0786">Thiamine pyrophosphate</keyword>
<dbReference type="Pfam" id="PF16078">
    <property type="entry name" value="2-oxogl_dehyd_N"/>
    <property type="match status" value="1"/>
</dbReference>
<feature type="domain" description="2-oxoglutarate dehydrogenase E1 component N-terminal" evidence="4">
    <location>
        <begin position="16"/>
        <end position="54"/>
    </location>
</feature>
<dbReference type="InterPro" id="IPR011603">
    <property type="entry name" value="2oxoglutarate_DH_E1"/>
</dbReference>
<comment type="cofactor">
    <cofactor evidence="1">
        <name>thiamine diphosphate</name>
        <dbReference type="ChEBI" id="CHEBI:58937"/>
    </cofactor>
</comment>
<evidence type="ECO:0000256" key="2">
    <source>
        <dbReference type="ARBA" id="ARBA00023002"/>
    </source>
</evidence>
<dbReference type="AlphaFoldDB" id="A0A3B0YKY9"/>
<dbReference type="GO" id="GO:0006099">
    <property type="term" value="P:tricarboxylic acid cycle"/>
    <property type="evidence" value="ECO:0007669"/>
    <property type="project" value="TreeGrafter"/>
</dbReference>
<evidence type="ECO:0000259" key="4">
    <source>
        <dbReference type="Pfam" id="PF16078"/>
    </source>
</evidence>
<proteinExistence type="predicted"/>
<dbReference type="PANTHER" id="PTHR23152:SF4">
    <property type="entry name" value="2-OXOADIPATE DEHYDROGENASE COMPLEX COMPONENT E1"/>
    <property type="match status" value="1"/>
</dbReference>
<dbReference type="EMBL" id="UOFK01000264">
    <property type="protein sequence ID" value="VAW81565.1"/>
    <property type="molecule type" value="Genomic_DNA"/>
</dbReference>
<accession>A0A3B0YKY9</accession>
<dbReference type="InterPro" id="IPR032106">
    <property type="entry name" value="2-oxogl_dehyd_N"/>
</dbReference>
<organism evidence="5">
    <name type="scientific">hydrothermal vent metagenome</name>
    <dbReference type="NCBI Taxonomy" id="652676"/>
    <lineage>
        <taxon>unclassified sequences</taxon>
        <taxon>metagenomes</taxon>
        <taxon>ecological metagenomes</taxon>
    </lineage>
</organism>
<dbReference type="GO" id="GO:0045252">
    <property type="term" value="C:oxoglutarate dehydrogenase complex"/>
    <property type="evidence" value="ECO:0007669"/>
    <property type="project" value="TreeGrafter"/>
</dbReference>
<keyword evidence="2 5" id="KW-0560">Oxidoreductase</keyword>
<dbReference type="Gene3D" id="1.10.287.1150">
    <property type="entry name" value="TPP helical domain"/>
    <property type="match status" value="1"/>
</dbReference>
<protein>
    <submittedName>
        <fullName evidence="5">2-oxoglutarate dehydrogenase E1 component</fullName>
        <ecNumber evidence="5">1.2.4.2</ecNumber>
    </submittedName>
</protein>
<dbReference type="GO" id="GO:0005829">
    <property type="term" value="C:cytosol"/>
    <property type="evidence" value="ECO:0007669"/>
    <property type="project" value="TreeGrafter"/>
</dbReference>
<sequence>MDDMTRESGLQALWDSSQLSGENAAYLEGLYEAYLQNPASVSEVWKRFFETLARTNNQGIECSHAAAREAMRLATRQPNALLLPVVRAQGHDHEHKQVRVLQLINAYRFRGHQIADIDPLQLRAKPQL</sequence>
<gene>
    <name evidence="5" type="ORF">MNBD_GAMMA13-1013</name>
</gene>
<dbReference type="GO" id="GO:0030976">
    <property type="term" value="F:thiamine pyrophosphate binding"/>
    <property type="evidence" value="ECO:0007669"/>
    <property type="project" value="InterPro"/>
</dbReference>
<dbReference type="GO" id="GO:0004591">
    <property type="term" value="F:oxoglutarate dehydrogenase (succinyl-transferring) activity"/>
    <property type="evidence" value="ECO:0007669"/>
    <property type="project" value="UniProtKB-EC"/>
</dbReference>
<evidence type="ECO:0000256" key="1">
    <source>
        <dbReference type="ARBA" id="ARBA00001964"/>
    </source>
</evidence>
<evidence type="ECO:0000256" key="3">
    <source>
        <dbReference type="ARBA" id="ARBA00023052"/>
    </source>
</evidence>
<dbReference type="EC" id="1.2.4.2" evidence="5"/>
<evidence type="ECO:0000313" key="5">
    <source>
        <dbReference type="EMBL" id="VAW81565.1"/>
    </source>
</evidence>
<feature type="non-terminal residue" evidence="5">
    <location>
        <position position="128"/>
    </location>
</feature>
<reference evidence="5" key="1">
    <citation type="submission" date="2018-06" db="EMBL/GenBank/DDBJ databases">
        <authorList>
            <person name="Zhirakovskaya E."/>
        </authorList>
    </citation>
    <scope>NUCLEOTIDE SEQUENCE</scope>
</reference>
<dbReference type="PANTHER" id="PTHR23152">
    <property type="entry name" value="2-OXOGLUTARATE DEHYDROGENASE"/>
    <property type="match status" value="1"/>
</dbReference>
<name>A0A3B0YKY9_9ZZZZ</name>